<evidence type="ECO:0000259" key="11">
    <source>
        <dbReference type="Pfam" id="PF00080"/>
    </source>
</evidence>
<keyword evidence="5 9" id="KW-0560">Oxidoreductase</keyword>
<dbReference type="EnsemblMetazoa" id="CLYHEMT020682.1">
    <property type="protein sequence ID" value="CLYHEMP020682.1"/>
    <property type="gene ID" value="CLYHEMG020682"/>
</dbReference>
<name>A0A7M6DPR7_9CNID</name>
<dbReference type="AlphaFoldDB" id="A0A7M6DPR7"/>
<keyword evidence="10" id="KW-0732">Signal</keyword>
<dbReference type="FunFam" id="2.60.40.200:FF:000003">
    <property type="entry name" value="Superoxide dismutase [Cu-Zn], chloroplastic"/>
    <property type="match status" value="1"/>
</dbReference>
<dbReference type="Gene3D" id="2.60.40.200">
    <property type="entry name" value="Superoxide dismutase, copper/zinc binding domain"/>
    <property type="match status" value="1"/>
</dbReference>
<comment type="function">
    <text evidence="9">Destroys radicals which are normally produced within the cells and which are toxic to biological systems.</text>
</comment>
<evidence type="ECO:0000256" key="2">
    <source>
        <dbReference type="ARBA" id="ARBA00022723"/>
    </source>
</evidence>
<evidence type="ECO:0000256" key="6">
    <source>
        <dbReference type="ARBA" id="ARBA00023008"/>
    </source>
</evidence>
<dbReference type="PROSITE" id="PS00087">
    <property type="entry name" value="SOD_CU_ZN_1"/>
    <property type="match status" value="1"/>
</dbReference>
<evidence type="ECO:0000256" key="3">
    <source>
        <dbReference type="ARBA" id="ARBA00022833"/>
    </source>
</evidence>
<dbReference type="PRINTS" id="PR00068">
    <property type="entry name" value="CUZNDISMTASE"/>
</dbReference>
<keyword evidence="6 9" id="KW-0186">Copper</keyword>
<dbReference type="OrthoDB" id="2015551at2759"/>
<reference evidence="12" key="1">
    <citation type="submission" date="2021-01" db="UniProtKB">
        <authorList>
            <consortium name="EnsemblMetazoa"/>
        </authorList>
    </citation>
    <scope>IDENTIFICATION</scope>
</reference>
<comment type="catalytic activity">
    <reaction evidence="8 9">
        <text>2 superoxide + 2 H(+) = H2O2 + O2</text>
        <dbReference type="Rhea" id="RHEA:20696"/>
        <dbReference type="ChEBI" id="CHEBI:15378"/>
        <dbReference type="ChEBI" id="CHEBI:15379"/>
        <dbReference type="ChEBI" id="CHEBI:16240"/>
        <dbReference type="ChEBI" id="CHEBI:18421"/>
        <dbReference type="EC" id="1.15.1.1"/>
    </reaction>
</comment>
<evidence type="ECO:0000256" key="5">
    <source>
        <dbReference type="ARBA" id="ARBA00023002"/>
    </source>
</evidence>
<dbReference type="InterPro" id="IPR018152">
    <property type="entry name" value="SOD_Cu/Zn_BS"/>
</dbReference>
<comment type="cofactor">
    <cofactor evidence="9">
        <name>Cu cation</name>
        <dbReference type="ChEBI" id="CHEBI:23378"/>
    </cofactor>
    <text evidence="9">Binds 1 copper ion per subunit.</text>
</comment>
<keyword evidence="2 9" id="KW-0479">Metal-binding</keyword>
<evidence type="ECO:0000256" key="9">
    <source>
        <dbReference type="RuleBase" id="RU000393"/>
    </source>
</evidence>
<dbReference type="PROSITE" id="PS00332">
    <property type="entry name" value="SOD_CU_ZN_2"/>
    <property type="match status" value="1"/>
</dbReference>
<feature type="signal peptide" evidence="10">
    <location>
        <begin position="1"/>
        <end position="16"/>
    </location>
</feature>
<dbReference type="Pfam" id="PF00080">
    <property type="entry name" value="Sod_Cu"/>
    <property type="match status" value="1"/>
</dbReference>
<dbReference type="RefSeq" id="XP_066924723.1">
    <property type="nucleotide sequence ID" value="XM_067068622.1"/>
</dbReference>
<evidence type="ECO:0000256" key="10">
    <source>
        <dbReference type="SAM" id="SignalP"/>
    </source>
</evidence>
<evidence type="ECO:0000256" key="7">
    <source>
        <dbReference type="ARBA" id="ARBA00023157"/>
    </source>
</evidence>
<feature type="chain" id="PRO_5029528466" description="Superoxide dismutase [Cu-Zn]" evidence="10">
    <location>
        <begin position="17"/>
        <end position="175"/>
    </location>
</feature>
<keyword evidence="7" id="KW-1015">Disulfide bond</keyword>
<dbReference type="GO" id="GO:0004784">
    <property type="term" value="F:superoxide dismutase activity"/>
    <property type="evidence" value="ECO:0007669"/>
    <property type="project" value="UniProtKB-EC"/>
</dbReference>
<dbReference type="InterPro" id="IPR036423">
    <property type="entry name" value="SOD-like_Cu/Zn_dom_sf"/>
</dbReference>
<dbReference type="GeneID" id="136812153"/>
<evidence type="ECO:0000313" key="13">
    <source>
        <dbReference type="Proteomes" id="UP000594262"/>
    </source>
</evidence>
<organism evidence="12 13">
    <name type="scientific">Clytia hemisphaerica</name>
    <dbReference type="NCBI Taxonomy" id="252671"/>
    <lineage>
        <taxon>Eukaryota</taxon>
        <taxon>Metazoa</taxon>
        <taxon>Cnidaria</taxon>
        <taxon>Hydrozoa</taxon>
        <taxon>Hydroidolina</taxon>
        <taxon>Leptothecata</taxon>
        <taxon>Obeliida</taxon>
        <taxon>Clytiidae</taxon>
        <taxon>Clytia</taxon>
    </lineage>
</organism>
<comment type="cofactor">
    <cofactor evidence="9">
        <name>Zn(2+)</name>
        <dbReference type="ChEBI" id="CHEBI:29105"/>
    </cofactor>
    <text evidence="9">Binds 1 zinc ion per subunit.</text>
</comment>
<keyword evidence="4" id="KW-0049">Antioxidant</keyword>
<dbReference type="GO" id="GO:0005507">
    <property type="term" value="F:copper ion binding"/>
    <property type="evidence" value="ECO:0007669"/>
    <property type="project" value="InterPro"/>
</dbReference>
<keyword evidence="3 9" id="KW-0862">Zinc</keyword>
<dbReference type="InterPro" id="IPR001424">
    <property type="entry name" value="SOD_Cu_Zn_dom"/>
</dbReference>
<dbReference type="CDD" id="cd00305">
    <property type="entry name" value="Cu-Zn_Superoxide_Dismutase"/>
    <property type="match status" value="1"/>
</dbReference>
<dbReference type="Proteomes" id="UP000594262">
    <property type="component" value="Unplaced"/>
</dbReference>
<feature type="domain" description="Superoxide dismutase copper/zinc binding" evidence="11">
    <location>
        <begin position="38"/>
        <end position="171"/>
    </location>
</feature>
<protein>
    <recommendedName>
        <fullName evidence="9">Superoxide dismutase [Cu-Zn]</fullName>
        <ecNumber evidence="9">1.15.1.1</ecNumber>
    </recommendedName>
</protein>
<keyword evidence="13" id="KW-1185">Reference proteome</keyword>
<evidence type="ECO:0000256" key="1">
    <source>
        <dbReference type="ARBA" id="ARBA00010457"/>
    </source>
</evidence>
<dbReference type="EC" id="1.15.1.1" evidence="9"/>
<proteinExistence type="inferred from homology"/>
<evidence type="ECO:0000256" key="8">
    <source>
        <dbReference type="ARBA" id="ARBA00049204"/>
    </source>
</evidence>
<sequence length="175" mass="18456">MFYFAIGLLFLGYGQGQPPPSVSLLKGICILQESKTIAGTIHLSEQPGQNLKLTGQIKGISAGFHGFHIHHYGDLTNGCKSTGGHFNPSGVFHGGKFAQNRHVGDLGNIFVNQSEVYDLDMTDGLAKLSGKHSVYGRAIVIHAGRDDNGRGGNEGSLKTGNAGGRLACCIIAHAK</sequence>
<evidence type="ECO:0000313" key="12">
    <source>
        <dbReference type="EnsemblMetazoa" id="CLYHEMP020682.1"/>
    </source>
</evidence>
<comment type="similarity">
    <text evidence="1 9">Belongs to the Cu-Zn superoxide dismutase family.</text>
</comment>
<accession>A0A7M6DPR7</accession>
<dbReference type="InterPro" id="IPR024134">
    <property type="entry name" value="SOD_Cu/Zn_/chaperone"/>
</dbReference>
<dbReference type="SUPFAM" id="SSF49329">
    <property type="entry name" value="Cu,Zn superoxide dismutase-like"/>
    <property type="match status" value="1"/>
</dbReference>
<dbReference type="PANTHER" id="PTHR10003">
    <property type="entry name" value="SUPEROXIDE DISMUTASE CU-ZN -RELATED"/>
    <property type="match status" value="1"/>
</dbReference>
<evidence type="ECO:0000256" key="4">
    <source>
        <dbReference type="ARBA" id="ARBA00022862"/>
    </source>
</evidence>